<proteinExistence type="predicted"/>
<evidence type="ECO:0008006" key="3">
    <source>
        <dbReference type="Google" id="ProtNLM"/>
    </source>
</evidence>
<reference evidence="1 2" key="1">
    <citation type="submission" date="2018-08" db="EMBL/GenBank/DDBJ databases">
        <title>A genome reference for cultivated species of the human gut microbiota.</title>
        <authorList>
            <person name="Zou Y."/>
            <person name="Xue W."/>
            <person name="Luo G."/>
        </authorList>
    </citation>
    <scope>NUCLEOTIDE SEQUENCE [LARGE SCALE GENOMIC DNA]</scope>
    <source>
        <strain evidence="1 2">AF14-42</strain>
    </source>
</reference>
<evidence type="ECO:0000313" key="1">
    <source>
        <dbReference type="EMBL" id="RGV45129.1"/>
    </source>
</evidence>
<dbReference type="Proteomes" id="UP000285343">
    <property type="component" value="Unassembled WGS sequence"/>
</dbReference>
<organism evidence="1 2">
    <name type="scientific">Bacteroides uniformis</name>
    <dbReference type="NCBI Taxonomy" id="820"/>
    <lineage>
        <taxon>Bacteria</taxon>
        <taxon>Pseudomonadati</taxon>
        <taxon>Bacteroidota</taxon>
        <taxon>Bacteroidia</taxon>
        <taxon>Bacteroidales</taxon>
        <taxon>Bacteroidaceae</taxon>
        <taxon>Bacteroides</taxon>
    </lineage>
</organism>
<dbReference type="AlphaFoldDB" id="A0A412XKT6"/>
<protein>
    <recommendedName>
        <fullName evidence="3">DUF551 domain-containing protein</fullName>
    </recommendedName>
</protein>
<name>A0A412XKT6_BACUN</name>
<dbReference type="EMBL" id="QRZC01000003">
    <property type="protein sequence ID" value="RGV45129.1"/>
    <property type="molecule type" value="Genomic_DNA"/>
</dbReference>
<comment type="caution">
    <text evidence="1">The sequence shown here is derived from an EMBL/GenBank/DDBJ whole genome shotgun (WGS) entry which is preliminary data.</text>
</comment>
<sequence>MKQTVEEAAKQGAEGYNIVGQNIYKSGFIVGANWRINSVWHKTKDEVPQAHGEYENEHYPQIPCLVYGKLSTGTGYGVRYWNVTEQCWDDEECDDYECSKDAIDEWAYLDDLISTEE</sequence>
<dbReference type="RefSeq" id="WP_117866142.1">
    <property type="nucleotide sequence ID" value="NZ_CAXSNS010000016.1"/>
</dbReference>
<gene>
    <name evidence="1" type="ORF">DWW14_03400</name>
</gene>
<evidence type="ECO:0000313" key="2">
    <source>
        <dbReference type="Proteomes" id="UP000285343"/>
    </source>
</evidence>
<accession>A0A412XKT6</accession>